<name>A0A8J6N0B6_9DELT</name>
<dbReference type="Proteomes" id="UP000650524">
    <property type="component" value="Unassembled WGS sequence"/>
</dbReference>
<evidence type="ECO:0000313" key="2">
    <source>
        <dbReference type="Proteomes" id="UP000650524"/>
    </source>
</evidence>
<evidence type="ECO:0000313" key="1">
    <source>
        <dbReference type="EMBL" id="MBC8178637.1"/>
    </source>
</evidence>
<dbReference type="AlphaFoldDB" id="A0A8J6N0B6"/>
<protein>
    <submittedName>
        <fullName evidence="1">Uncharacterized protein</fullName>
    </submittedName>
</protein>
<dbReference type="EMBL" id="JACNJD010000296">
    <property type="protein sequence ID" value="MBC8178637.1"/>
    <property type="molecule type" value="Genomic_DNA"/>
</dbReference>
<reference evidence="1 2" key="1">
    <citation type="submission" date="2020-08" db="EMBL/GenBank/DDBJ databases">
        <title>Bridging the membrane lipid divide: bacteria of the FCB group superphylum have the potential to synthesize archaeal ether lipids.</title>
        <authorList>
            <person name="Villanueva L."/>
            <person name="Von Meijenfeldt F.A.B."/>
            <person name="Westbye A.B."/>
            <person name="Yadav S."/>
            <person name="Hopmans E.C."/>
            <person name="Dutilh B.E."/>
            <person name="Sinninghe Damste J.S."/>
        </authorList>
    </citation>
    <scope>NUCLEOTIDE SEQUENCE [LARGE SCALE GENOMIC DNA]</scope>
    <source>
        <strain evidence="1">NIOZ-UU27</strain>
    </source>
</reference>
<proteinExistence type="predicted"/>
<sequence>MDREKATVKALEQQGWTKQFVTNEPRLSEAVKMYKEAGFQVHLEPLPPQRKHPVEEKCELDADCRQCFEGFEDQHKIIFTRRLSENERFFARSRKAKILTARIH</sequence>
<organism evidence="1 2">
    <name type="scientific">Candidatus Desulfacyla euxinica</name>
    <dbReference type="NCBI Taxonomy" id="2841693"/>
    <lineage>
        <taxon>Bacteria</taxon>
        <taxon>Deltaproteobacteria</taxon>
        <taxon>Candidatus Desulfacyla</taxon>
    </lineage>
</organism>
<accession>A0A8J6N0B6</accession>
<gene>
    <name evidence="1" type="ORF">H8E19_14635</name>
</gene>
<comment type="caution">
    <text evidence="1">The sequence shown here is derived from an EMBL/GenBank/DDBJ whole genome shotgun (WGS) entry which is preliminary data.</text>
</comment>